<sequence length="227" mass="25673">MRRIQARKKRKVVLFLDAQRYDEQSLQFQHGVALLLGKGYLTGLWNFNWLRRRGVPCAQCVDHASVLLAQRPLEAGECVIHLVLSVHANPGNKVEPALAVDALSPLSESQLEVVALFAADALLQSREVETLLLGARFICPVWISGRKHAYDEGQVLTWLWVILDYTCLQQITVAFFVSVLAVESVPLVWQFSPRCFSIWDELKLHDVWELGKRGVELLKAKFLLSGQ</sequence>
<accession>A0A6G5AF22</accession>
<name>A0A6G5AF22_RHIMP</name>
<reference evidence="1" key="1">
    <citation type="submission" date="2020-03" db="EMBL/GenBank/DDBJ databases">
        <title>A transcriptome and proteome of the tick Rhipicephalus microplus shaped by the genetic composition of its hosts and developmental stage.</title>
        <authorList>
            <person name="Garcia G.R."/>
            <person name="Ribeiro J.M.C."/>
            <person name="Maruyama S.R."/>
            <person name="Gardinasse L.G."/>
            <person name="Nelson K."/>
            <person name="Ferreira B.R."/>
            <person name="Andrade T.G."/>
            <person name="Santos I.K.F.M."/>
        </authorList>
    </citation>
    <scope>NUCLEOTIDE SEQUENCE</scope>
    <source>
        <strain evidence="1">NSGR</strain>
        <tissue evidence="1">Salivary glands</tissue>
    </source>
</reference>
<protein>
    <submittedName>
        <fullName evidence="1">Uncharacterized protein</fullName>
    </submittedName>
</protein>
<dbReference type="AlphaFoldDB" id="A0A6G5AF22"/>
<proteinExistence type="predicted"/>
<organism evidence="1">
    <name type="scientific">Rhipicephalus microplus</name>
    <name type="common">Cattle tick</name>
    <name type="synonym">Boophilus microplus</name>
    <dbReference type="NCBI Taxonomy" id="6941"/>
    <lineage>
        <taxon>Eukaryota</taxon>
        <taxon>Metazoa</taxon>
        <taxon>Ecdysozoa</taxon>
        <taxon>Arthropoda</taxon>
        <taxon>Chelicerata</taxon>
        <taxon>Arachnida</taxon>
        <taxon>Acari</taxon>
        <taxon>Parasitiformes</taxon>
        <taxon>Ixodida</taxon>
        <taxon>Ixodoidea</taxon>
        <taxon>Ixodidae</taxon>
        <taxon>Rhipicephalinae</taxon>
        <taxon>Rhipicephalus</taxon>
        <taxon>Boophilus</taxon>
    </lineage>
</organism>
<dbReference type="EMBL" id="GIKN01007328">
    <property type="protein sequence ID" value="NIE49601.1"/>
    <property type="molecule type" value="Transcribed_RNA"/>
</dbReference>
<evidence type="ECO:0000313" key="1">
    <source>
        <dbReference type="EMBL" id="NIE49601.1"/>
    </source>
</evidence>